<dbReference type="Gene3D" id="1.10.260.40">
    <property type="entry name" value="lambda repressor-like DNA-binding domains"/>
    <property type="match status" value="1"/>
</dbReference>
<name>A0AAE6I7U7_CLOSG</name>
<organism evidence="3 4">
    <name type="scientific">Clostridium sporogenes</name>
    <dbReference type="NCBI Taxonomy" id="1509"/>
    <lineage>
        <taxon>Bacteria</taxon>
        <taxon>Bacillati</taxon>
        <taxon>Bacillota</taxon>
        <taxon>Clostridia</taxon>
        <taxon>Eubacteriales</taxon>
        <taxon>Clostridiaceae</taxon>
        <taxon>Clostridium</taxon>
    </lineage>
</organism>
<dbReference type="GO" id="GO:0005829">
    <property type="term" value="C:cytosol"/>
    <property type="evidence" value="ECO:0007669"/>
    <property type="project" value="TreeGrafter"/>
</dbReference>
<sequence>MPTLDNLPENTIGEKIKKYRLLRGLTQKDLSIQTNIKESAIGTYETDKIYPPMKKLEKIAEALDVDTNVFMDDYYTFISNNHQAFFKDLLVKNNLTVKEISNFLIVHEAMYNRWLDGMLIRRDTYYKIKNKLMQLTTKEP</sequence>
<protein>
    <submittedName>
        <fullName evidence="3">XRE family transcriptional regulator</fullName>
    </submittedName>
</protein>
<gene>
    <name evidence="3" type="ORF">CGS26_09830</name>
</gene>
<dbReference type="RefSeq" id="WP_061329849.1">
    <property type="nucleotide sequence ID" value="NZ_CP022405.1"/>
</dbReference>
<evidence type="ECO:0000313" key="4">
    <source>
        <dbReference type="Proteomes" id="UP000962161"/>
    </source>
</evidence>
<dbReference type="EMBL" id="CP022405">
    <property type="protein sequence ID" value="QDY32638.1"/>
    <property type="molecule type" value="Genomic_DNA"/>
</dbReference>
<dbReference type="InterPro" id="IPR050807">
    <property type="entry name" value="TransReg_Diox_bact_type"/>
</dbReference>
<dbReference type="PANTHER" id="PTHR46797">
    <property type="entry name" value="HTH-TYPE TRANSCRIPTIONAL REGULATOR"/>
    <property type="match status" value="1"/>
</dbReference>
<dbReference type="CDD" id="cd00093">
    <property type="entry name" value="HTH_XRE"/>
    <property type="match status" value="1"/>
</dbReference>
<dbReference type="PROSITE" id="PS50943">
    <property type="entry name" value="HTH_CROC1"/>
    <property type="match status" value="1"/>
</dbReference>
<proteinExistence type="predicted"/>
<dbReference type="InterPro" id="IPR010982">
    <property type="entry name" value="Lambda_DNA-bd_dom_sf"/>
</dbReference>
<keyword evidence="1" id="KW-0238">DNA-binding</keyword>
<evidence type="ECO:0000256" key="1">
    <source>
        <dbReference type="ARBA" id="ARBA00023125"/>
    </source>
</evidence>
<reference evidence="3" key="1">
    <citation type="submission" date="2017-07" db="EMBL/GenBank/DDBJ databases">
        <title>Genome sequencing of BoNT-producing clostridia.</title>
        <authorList>
            <person name="Williamson C."/>
        </authorList>
    </citation>
    <scope>NUCLEOTIDE SEQUENCE</scope>
    <source>
        <strain evidence="3">AM553</strain>
    </source>
</reference>
<dbReference type="PANTHER" id="PTHR46797:SF1">
    <property type="entry name" value="METHYLPHOSPHONATE SYNTHASE"/>
    <property type="match status" value="1"/>
</dbReference>
<dbReference type="Proteomes" id="UP000962161">
    <property type="component" value="Chromosome"/>
</dbReference>
<dbReference type="SMART" id="SM00530">
    <property type="entry name" value="HTH_XRE"/>
    <property type="match status" value="1"/>
</dbReference>
<dbReference type="GO" id="GO:0003700">
    <property type="term" value="F:DNA-binding transcription factor activity"/>
    <property type="evidence" value="ECO:0007669"/>
    <property type="project" value="TreeGrafter"/>
</dbReference>
<dbReference type="GO" id="GO:0003677">
    <property type="term" value="F:DNA binding"/>
    <property type="evidence" value="ECO:0007669"/>
    <property type="project" value="UniProtKB-KW"/>
</dbReference>
<dbReference type="InterPro" id="IPR001387">
    <property type="entry name" value="Cro/C1-type_HTH"/>
</dbReference>
<accession>A0AAE6I7U7</accession>
<evidence type="ECO:0000259" key="2">
    <source>
        <dbReference type="PROSITE" id="PS50943"/>
    </source>
</evidence>
<dbReference type="AlphaFoldDB" id="A0AAE6I7U7"/>
<evidence type="ECO:0000313" key="3">
    <source>
        <dbReference type="EMBL" id="QDY32638.1"/>
    </source>
</evidence>
<dbReference type="Pfam" id="PF01381">
    <property type="entry name" value="HTH_3"/>
    <property type="match status" value="1"/>
</dbReference>
<feature type="domain" description="HTH cro/C1-type" evidence="2">
    <location>
        <begin position="16"/>
        <end position="70"/>
    </location>
</feature>
<dbReference type="SUPFAM" id="SSF47413">
    <property type="entry name" value="lambda repressor-like DNA-binding domains"/>
    <property type="match status" value="1"/>
</dbReference>